<feature type="site" description="Interaction with tRNA" evidence="9">
    <location>
        <position position="138"/>
    </location>
</feature>
<dbReference type="FunFam" id="3.40.50.620:FF:000115">
    <property type="entry name" value="tRNA-specific 2-thiouridylase MnmA"/>
    <property type="match status" value="1"/>
</dbReference>
<dbReference type="Proteomes" id="UP000321249">
    <property type="component" value="Unassembled WGS sequence"/>
</dbReference>
<dbReference type="NCBIfam" id="NF001138">
    <property type="entry name" value="PRK00143.1"/>
    <property type="match status" value="1"/>
</dbReference>
<dbReference type="OrthoDB" id="9800696at2"/>
<dbReference type="HAMAP" id="MF_00144">
    <property type="entry name" value="tRNA_thiouridyl_MnmA"/>
    <property type="match status" value="1"/>
</dbReference>
<dbReference type="Pfam" id="PF20259">
    <property type="entry name" value="tRNA_Me_trans_M"/>
    <property type="match status" value="1"/>
</dbReference>
<dbReference type="InterPro" id="IPR004506">
    <property type="entry name" value="MnmA-like"/>
</dbReference>
<dbReference type="CDD" id="cd01998">
    <property type="entry name" value="MnmA_TRMU-like"/>
    <property type="match status" value="1"/>
</dbReference>
<feature type="active site" description="Nucleophile" evidence="9">
    <location>
        <position position="113"/>
    </location>
</feature>
<dbReference type="Gene3D" id="2.30.30.280">
    <property type="entry name" value="Adenine nucleotide alpha hydrolases-like domains"/>
    <property type="match status" value="1"/>
</dbReference>
<dbReference type="GO" id="GO:0103016">
    <property type="term" value="F:tRNA-uridine 2-sulfurtransferase activity"/>
    <property type="evidence" value="ECO:0007669"/>
    <property type="project" value="UniProtKB-EC"/>
</dbReference>
<dbReference type="GO" id="GO:0005737">
    <property type="term" value="C:cytoplasm"/>
    <property type="evidence" value="ECO:0007669"/>
    <property type="project" value="UniProtKB-SubCell"/>
</dbReference>
<evidence type="ECO:0000259" key="11">
    <source>
        <dbReference type="Pfam" id="PF20259"/>
    </source>
</evidence>
<dbReference type="EC" id="2.8.1.13" evidence="9"/>
<dbReference type="AlphaFoldDB" id="A0A5C6TS25"/>
<gene>
    <name evidence="9 12" type="primary">mnmA</name>
    <name evidence="12" type="ORF">FRZ32_04490</name>
</gene>
<dbReference type="GO" id="GO:0000049">
    <property type="term" value="F:tRNA binding"/>
    <property type="evidence" value="ECO:0007669"/>
    <property type="project" value="UniProtKB-KW"/>
</dbReference>
<comment type="caution">
    <text evidence="9">Lacks conserved residue(s) required for the propagation of feature annotation.</text>
</comment>
<dbReference type="PANTHER" id="PTHR11933:SF5">
    <property type="entry name" value="MITOCHONDRIAL TRNA-SPECIFIC 2-THIOURIDYLASE 1"/>
    <property type="match status" value="1"/>
</dbReference>
<evidence type="ECO:0000313" key="12">
    <source>
        <dbReference type="EMBL" id="TXC62990.1"/>
    </source>
</evidence>
<dbReference type="Gene3D" id="3.40.50.620">
    <property type="entry name" value="HUPs"/>
    <property type="match status" value="1"/>
</dbReference>
<proteinExistence type="inferred from homology"/>
<keyword evidence="1 9" id="KW-0820">tRNA-binding</keyword>
<evidence type="ECO:0000313" key="13">
    <source>
        <dbReference type="Proteomes" id="UP000321249"/>
    </source>
</evidence>
<evidence type="ECO:0000256" key="7">
    <source>
        <dbReference type="ARBA" id="ARBA00023157"/>
    </source>
</evidence>
<feature type="active site" description="Cysteine persulfide intermediate" evidence="9">
    <location>
        <position position="209"/>
    </location>
</feature>
<comment type="function">
    <text evidence="9">Catalyzes the 2-thiolation of uridine at the wobble position (U34) of tRNA, leading to the formation of s(2)U34.</text>
</comment>
<comment type="caution">
    <text evidence="12">The sequence shown here is derived from an EMBL/GenBank/DDBJ whole genome shotgun (WGS) entry which is preliminary data.</text>
</comment>
<dbReference type="PANTHER" id="PTHR11933">
    <property type="entry name" value="TRNA 5-METHYLAMINOMETHYL-2-THIOURIDYLATE -METHYLTRANSFERASE"/>
    <property type="match status" value="1"/>
</dbReference>
<keyword evidence="9" id="KW-0963">Cytoplasm</keyword>
<evidence type="ECO:0000256" key="6">
    <source>
        <dbReference type="ARBA" id="ARBA00022884"/>
    </source>
</evidence>
<keyword evidence="5 9" id="KW-0067">ATP-binding</keyword>
<reference evidence="12 13" key="1">
    <citation type="journal article" date="2015" name="J. Microbiol.">
        <title>Sphingosinicella ginsenosidimutans sp. nov., with ginsenoside converting activity.</title>
        <authorList>
            <person name="Kim J.K."/>
            <person name="Kang M.S."/>
            <person name="Park S.C."/>
            <person name="Kim K.M."/>
            <person name="Choi K."/>
            <person name="Yoon M.H."/>
            <person name="Im W.T."/>
        </authorList>
    </citation>
    <scope>NUCLEOTIDE SEQUENCE [LARGE SCALE GENOMIC DNA]</scope>
    <source>
        <strain evidence="12 13">BS-11</strain>
    </source>
</reference>
<evidence type="ECO:0000256" key="5">
    <source>
        <dbReference type="ARBA" id="ARBA00022840"/>
    </source>
</evidence>
<dbReference type="InterPro" id="IPR046885">
    <property type="entry name" value="MnmA-like_C"/>
</dbReference>
<dbReference type="Pfam" id="PF03054">
    <property type="entry name" value="tRNA_Me_trans"/>
    <property type="match status" value="1"/>
</dbReference>
<dbReference type="EMBL" id="VOQQ01000001">
    <property type="protein sequence ID" value="TXC62990.1"/>
    <property type="molecule type" value="Genomic_DNA"/>
</dbReference>
<evidence type="ECO:0000256" key="2">
    <source>
        <dbReference type="ARBA" id="ARBA00022679"/>
    </source>
</evidence>
<keyword evidence="13" id="KW-1185">Reference proteome</keyword>
<accession>A0A5C6TS25</accession>
<keyword evidence="6 9" id="KW-0694">RNA-binding</keyword>
<dbReference type="InterPro" id="IPR046884">
    <property type="entry name" value="MnmA-like_central"/>
</dbReference>
<feature type="binding site" evidence="9">
    <location>
        <position position="137"/>
    </location>
    <ligand>
        <name>ATP</name>
        <dbReference type="ChEBI" id="CHEBI:30616"/>
    </ligand>
</feature>
<comment type="subcellular location">
    <subcellularLocation>
        <location evidence="9">Cytoplasm</location>
    </subcellularLocation>
</comment>
<evidence type="ECO:0000256" key="4">
    <source>
        <dbReference type="ARBA" id="ARBA00022741"/>
    </source>
</evidence>
<dbReference type="Pfam" id="PF20258">
    <property type="entry name" value="tRNA_Me_trans_C"/>
    <property type="match status" value="1"/>
</dbReference>
<sequence>MDADFQLGRPARGARIVVAMSGGVDSSVVAALAARTGAEVIGVTLQLYDQGVAVERAKSCCAGRDIHDARAVAERIGIAHHVFDYESRFRTSVIDRFADDYARGRTPVPCISCNQGVKFTDLLRFARDLGADCLATGHYVRRVATTDGPQLHRAADPARDQSYFLFATTREQLEFLRFPLGHLPKDRVRDIAREIRLPVAAKPDSQDICFVPDGDYARVVEKVRPDAVRPGEIVDRAGKVLGRHRGLIHFTVGQRRGLEIGGQPEPLYVLRLEPESQRVVVGPKRALAVRAARLSGVNWLGEDQREGLAAKVRSLARPAPARFDGERLLFESPEYGVAPGQAAVLYEGTRVLGGGWIEETVAAELETA</sequence>
<dbReference type="GO" id="GO:0005524">
    <property type="term" value="F:ATP binding"/>
    <property type="evidence" value="ECO:0007669"/>
    <property type="project" value="UniProtKB-KW"/>
</dbReference>
<dbReference type="InterPro" id="IPR023382">
    <property type="entry name" value="MnmA-like_central_sf"/>
</dbReference>
<dbReference type="RefSeq" id="WP_147042391.1">
    <property type="nucleotide sequence ID" value="NZ_BAABIR010000002.1"/>
</dbReference>
<comment type="catalytic activity">
    <reaction evidence="8 9">
        <text>S-sulfanyl-L-cysteinyl-[protein] + uridine(34) in tRNA + AH2 + ATP = 2-thiouridine(34) in tRNA + L-cysteinyl-[protein] + A + AMP + diphosphate + H(+)</text>
        <dbReference type="Rhea" id="RHEA:47032"/>
        <dbReference type="Rhea" id="RHEA-COMP:10131"/>
        <dbReference type="Rhea" id="RHEA-COMP:11726"/>
        <dbReference type="Rhea" id="RHEA-COMP:11727"/>
        <dbReference type="Rhea" id="RHEA-COMP:11728"/>
        <dbReference type="ChEBI" id="CHEBI:13193"/>
        <dbReference type="ChEBI" id="CHEBI:15378"/>
        <dbReference type="ChEBI" id="CHEBI:17499"/>
        <dbReference type="ChEBI" id="CHEBI:29950"/>
        <dbReference type="ChEBI" id="CHEBI:30616"/>
        <dbReference type="ChEBI" id="CHEBI:33019"/>
        <dbReference type="ChEBI" id="CHEBI:61963"/>
        <dbReference type="ChEBI" id="CHEBI:65315"/>
        <dbReference type="ChEBI" id="CHEBI:87170"/>
        <dbReference type="ChEBI" id="CHEBI:456215"/>
        <dbReference type="EC" id="2.8.1.13"/>
    </reaction>
</comment>
<dbReference type="InterPro" id="IPR014729">
    <property type="entry name" value="Rossmann-like_a/b/a_fold"/>
</dbReference>
<evidence type="ECO:0000256" key="1">
    <source>
        <dbReference type="ARBA" id="ARBA00022555"/>
    </source>
</evidence>
<feature type="binding site" evidence="9">
    <location>
        <begin position="19"/>
        <end position="26"/>
    </location>
    <ligand>
        <name>ATP</name>
        <dbReference type="ChEBI" id="CHEBI:30616"/>
    </ligand>
</feature>
<dbReference type="NCBIfam" id="TIGR00420">
    <property type="entry name" value="trmU"/>
    <property type="match status" value="1"/>
</dbReference>
<protein>
    <recommendedName>
        <fullName evidence="9">tRNA-specific 2-thiouridylase MnmA</fullName>
        <ecNumber evidence="9">2.8.1.13</ecNumber>
    </recommendedName>
</protein>
<name>A0A5C6TS25_9SPHN</name>
<feature type="region of interest" description="Interaction with tRNA" evidence="9">
    <location>
        <begin position="159"/>
        <end position="161"/>
    </location>
</feature>
<keyword evidence="7" id="KW-1015">Disulfide bond</keyword>
<feature type="domain" description="tRNA-specific 2-thiouridylase MnmA-like central" evidence="11">
    <location>
        <begin position="228"/>
        <end position="282"/>
    </location>
</feature>
<dbReference type="SUPFAM" id="SSF52402">
    <property type="entry name" value="Adenine nucleotide alpha hydrolases-like"/>
    <property type="match status" value="1"/>
</dbReference>
<evidence type="ECO:0000256" key="9">
    <source>
        <dbReference type="HAMAP-Rule" id="MF_00144"/>
    </source>
</evidence>
<dbReference type="FunFam" id="2.30.30.280:FF:000001">
    <property type="entry name" value="tRNA-specific 2-thiouridylase MnmA"/>
    <property type="match status" value="1"/>
</dbReference>
<keyword evidence="3 9" id="KW-0819">tRNA processing</keyword>
<dbReference type="GO" id="GO:0002143">
    <property type="term" value="P:tRNA wobble position uridine thiolation"/>
    <property type="evidence" value="ECO:0007669"/>
    <property type="project" value="TreeGrafter"/>
</dbReference>
<evidence type="ECO:0000256" key="3">
    <source>
        <dbReference type="ARBA" id="ARBA00022694"/>
    </source>
</evidence>
<evidence type="ECO:0000259" key="10">
    <source>
        <dbReference type="Pfam" id="PF20258"/>
    </source>
</evidence>
<comment type="similarity">
    <text evidence="9">Belongs to the MnmA/TRMU family.</text>
</comment>
<organism evidence="12 13">
    <name type="scientific">Allosphingosinicella ginsenosidimutans</name>
    <dbReference type="NCBI Taxonomy" id="1176539"/>
    <lineage>
        <taxon>Bacteria</taxon>
        <taxon>Pseudomonadati</taxon>
        <taxon>Pseudomonadota</taxon>
        <taxon>Alphaproteobacteria</taxon>
        <taxon>Sphingomonadales</taxon>
        <taxon>Sphingomonadaceae</taxon>
        <taxon>Allosphingosinicella</taxon>
    </lineage>
</organism>
<feature type="site" description="Interaction with tRNA" evidence="9">
    <location>
        <position position="341"/>
    </location>
</feature>
<keyword evidence="4 9" id="KW-0547">Nucleotide-binding</keyword>
<evidence type="ECO:0000256" key="8">
    <source>
        <dbReference type="ARBA" id="ARBA00051542"/>
    </source>
</evidence>
<keyword evidence="2 9" id="KW-0808">Transferase</keyword>
<feature type="domain" description="tRNA-specific 2-thiouridylase MnmA-like C-terminal" evidence="10">
    <location>
        <begin position="293"/>
        <end position="357"/>
    </location>
</feature>
<dbReference type="Gene3D" id="2.40.30.10">
    <property type="entry name" value="Translation factors"/>
    <property type="match status" value="1"/>
</dbReference>
<feature type="binding site" evidence="9">
    <location>
        <position position="45"/>
    </location>
    <ligand>
        <name>ATP</name>
        <dbReference type="ChEBI" id="CHEBI:30616"/>
    </ligand>
</feature>